<feature type="short sequence motif" description="DGA/G" evidence="4">
    <location>
        <begin position="211"/>
        <end position="213"/>
    </location>
</feature>
<dbReference type="STRING" id="349064.SAMN05660429_01876"/>
<organism evidence="7 8">
    <name type="scientific">Thalassotalea agarivorans</name>
    <name type="common">Thalassomonas agarivorans</name>
    <dbReference type="NCBI Taxonomy" id="349064"/>
    <lineage>
        <taxon>Bacteria</taxon>
        <taxon>Pseudomonadati</taxon>
        <taxon>Pseudomonadota</taxon>
        <taxon>Gammaproteobacteria</taxon>
        <taxon>Alteromonadales</taxon>
        <taxon>Colwelliaceae</taxon>
        <taxon>Thalassotalea</taxon>
    </lineage>
</organism>
<evidence type="ECO:0000256" key="3">
    <source>
        <dbReference type="ARBA" id="ARBA00023098"/>
    </source>
</evidence>
<accession>A0A1I0EP26</accession>
<dbReference type="InterPro" id="IPR002641">
    <property type="entry name" value="PNPLA_dom"/>
</dbReference>
<evidence type="ECO:0000256" key="5">
    <source>
        <dbReference type="SAM" id="SignalP"/>
    </source>
</evidence>
<dbReference type="Gene3D" id="3.40.1090.10">
    <property type="entry name" value="Cytosolic phospholipase A2 catalytic domain"/>
    <property type="match status" value="2"/>
</dbReference>
<dbReference type="EMBL" id="FOHK01000008">
    <property type="protein sequence ID" value="SET47004.1"/>
    <property type="molecule type" value="Genomic_DNA"/>
</dbReference>
<dbReference type="CDD" id="cd07205">
    <property type="entry name" value="Pat_PNPLA6_PNPLA7_NTE1_like"/>
    <property type="match status" value="1"/>
</dbReference>
<evidence type="ECO:0000256" key="1">
    <source>
        <dbReference type="ARBA" id="ARBA00022801"/>
    </source>
</evidence>
<keyword evidence="1 4" id="KW-0378">Hydrolase</keyword>
<dbReference type="InterPro" id="IPR050301">
    <property type="entry name" value="NTE"/>
</dbReference>
<sequence>MINKAVFYFCLLLATNVPMALAQEAERPKIGLVLSGGGAKGAAHIGVLETLEKNNIPVDYIAGTSIGAYVAGMYALGYDAQEIKTLMFSTDWALGYSDIIPRKDLSFEDKELRDKYNLPIKAGYKDNKVVTPGGVLIGQTMAMLLKSNTNLVREFDSFDELAIPYRAIAADLETGNAVVLDKGSIVTAMKASASVPGALDPVSLNGKILVDGGVANNMPVDIVKAMGADIIIAVDIGASLAKKEDINGTLAVMGQLSTILTAKTTEYQKTLLTPRDILIRPDVGEMSTTDFEIMPDAYKMGLLAASSAEPRLKQLSVSDTAFTQYQENKKEERKAWLNPLENVVTKIVVNNASKVDDDIILEKFDIATGQVVTWPEIKAGIDRVYSLNVFERVDVEFDDTEDGRVLQLITKAKSWGPNFFHLGLSIEDDFDDSAVLSVDLAYVMTDITDNGGVWKNEVSLGWERSIGTELFLPMDDEQHFFTRSRAAFINDKWRLSTDTGAQQELLKRYVEAGFGFGYKHTDFGIVEIGALGERGYLENQSISSDKPDFTSYGGYFRFAYDTLDNINFPTQGNRITFDVKYLEDSYDPRLTTMPDDTSVQYSINWRGAISVGNSSLVGIMMYDKIENDSDFTVHVKELGGFLNLSGYAKDSLVGPYRFLSALLYQYDLAREVPGSSGLPLYLGGSVEAGNVWPINMRVDIKDLIYSGSLYLGTDTPVGPAALGVGVADDGNVTVFISLGKNW</sequence>
<proteinExistence type="predicted"/>
<dbReference type="GO" id="GO:0016042">
    <property type="term" value="P:lipid catabolic process"/>
    <property type="evidence" value="ECO:0007669"/>
    <property type="project" value="UniProtKB-UniRule"/>
</dbReference>
<feature type="short sequence motif" description="GXGXXG" evidence="4">
    <location>
        <begin position="36"/>
        <end position="41"/>
    </location>
</feature>
<name>A0A1I0EP26_THASX</name>
<dbReference type="SUPFAM" id="SSF52151">
    <property type="entry name" value="FabD/lysophospholipase-like"/>
    <property type="match status" value="1"/>
</dbReference>
<dbReference type="PROSITE" id="PS51635">
    <property type="entry name" value="PNPLA"/>
    <property type="match status" value="1"/>
</dbReference>
<keyword evidence="5" id="KW-0732">Signal</keyword>
<feature type="chain" id="PRO_5011565884" evidence="5">
    <location>
        <begin position="23"/>
        <end position="742"/>
    </location>
</feature>
<dbReference type="OrthoDB" id="5290098at2"/>
<dbReference type="PANTHER" id="PTHR14226:SF29">
    <property type="entry name" value="NEUROPATHY TARGET ESTERASE SWS"/>
    <property type="match status" value="1"/>
</dbReference>
<keyword evidence="2 4" id="KW-0442">Lipid degradation</keyword>
<evidence type="ECO:0000259" key="6">
    <source>
        <dbReference type="PROSITE" id="PS51635"/>
    </source>
</evidence>
<protein>
    <submittedName>
        <fullName evidence="7">NTE family protein</fullName>
    </submittedName>
</protein>
<keyword evidence="8" id="KW-1185">Reference proteome</keyword>
<feature type="active site" description="Nucleophile" evidence="4">
    <location>
        <position position="65"/>
    </location>
</feature>
<dbReference type="RefSeq" id="WP_093329543.1">
    <property type="nucleotide sequence ID" value="NZ_AP027363.1"/>
</dbReference>
<evidence type="ECO:0000313" key="7">
    <source>
        <dbReference type="EMBL" id="SET47004.1"/>
    </source>
</evidence>
<dbReference type="Pfam" id="PF01734">
    <property type="entry name" value="Patatin"/>
    <property type="match status" value="1"/>
</dbReference>
<gene>
    <name evidence="7" type="ORF">SAMN05660429_01876</name>
</gene>
<feature type="domain" description="PNPLA" evidence="6">
    <location>
        <begin position="32"/>
        <end position="224"/>
    </location>
</feature>
<dbReference type="PANTHER" id="PTHR14226">
    <property type="entry name" value="NEUROPATHY TARGET ESTERASE/SWISS CHEESE D.MELANOGASTER"/>
    <property type="match status" value="1"/>
</dbReference>
<dbReference type="AlphaFoldDB" id="A0A1I0EP26"/>
<feature type="signal peptide" evidence="5">
    <location>
        <begin position="1"/>
        <end position="22"/>
    </location>
</feature>
<evidence type="ECO:0000256" key="2">
    <source>
        <dbReference type="ARBA" id="ARBA00022963"/>
    </source>
</evidence>
<dbReference type="Gene3D" id="2.40.160.50">
    <property type="entry name" value="membrane protein fhac: a member of the omp85/tpsb transporter family"/>
    <property type="match status" value="1"/>
</dbReference>
<dbReference type="Proteomes" id="UP000199308">
    <property type="component" value="Unassembled WGS sequence"/>
</dbReference>
<reference evidence="7 8" key="1">
    <citation type="submission" date="2016-10" db="EMBL/GenBank/DDBJ databases">
        <authorList>
            <person name="de Groot N.N."/>
        </authorList>
    </citation>
    <scope>NUCLEOTIDE SEQUENCE [LARGE SCALE GENOMIC DNA]</scope>
    <source>
        <strain evidence="7 8">DSM 19706</strain>
    </source>
</reference>
<evidence type="ECO:0000256" key="4">
    <source>
        <dbReference type="PROSITE-ProRule" id="PRU01161"/>
    </source>
</evidence>
<dbReference type="InterPro" id="IPR016035">
    <property type="entry name" value="Acyl_Trfase/lysoPLipase"/>
</dbReference>
<feature type="short sequence motif" description="GXSXG" evidence="4">
    <location>
        <begin position="63"/>
        <end position="67"/>
    </location>
</feature>
<evidence type="ECO:0000313" key="8">
    <source>
        <dbReference type="Proteomes" id="UP000199308"/>
    </source>
</evidence>
<dbReference type="Gene3D" id="3.10.20.310">
    <property type="entry name" value="membrane protein fhac"/>
    <property type="match status" value="1"/>
</dbReference>
<dbReference type="GO" id="GO:0016787">
    <property type="term" value="F:hydrolase activity"/>
    <property type="evidence" value="ECO:0007669"/>
    <property type="project" value="UniProtKB-UniRule"/>
</dbReference>
<feature type="active site" description="Proton acceptor" evidence="4">
    <location>
        <position position="211"/>
    </location>
</feature>
<keyword evidence="3 4" id="KW-0443">Lipid metabolism</keyword>